<keyword evidence="15" id="KW-0175">Coiled coil</keyword>
<dbReference type="HAMAP" id="MF_00303">
    <property type="entry name" value="Trigger_factor_Tig"/>
    <property type="match status" value="1"/>
</dbReference>
<keyword evidence="7 12" id="KW-0143">Chaperone</keyword>
<keyword evidence="5 12" id="KW-0132">Cell division</keyword>
<dbReference type="Proteomes" id="UP000294309">
    <property type="component" value="Chromosome"/>
</dbReference>
<evidence type="ECO:0000256" key="14">
    <source>
        <dbReference type="RuleBase" id="RU003914"/>
    </source>
</evidence>
<evidence type="ECO:0000256" key="3">
    <source>
        <dbReference type="ARBA" id="ARBA00013194"/>
    </source>
</evidence>
<keyword evidence="9 12" id="KW-0131">Cell cycle</keyword>
<dbReference type="NCBIfam" id="TIGR00115">
    <property type="entry name" value="tig"/>
    <property type="match status" value="1"/>
</dbReference>
<gene>
    <name evidence="12 17" type="primary">tig</name>
    <name evidence="17" type="ORF">SGLAD_v1c03710</name>
</gene>
<dbReference type="InterPro" id="IPR008881">
    <property type="entry name" value="Trigger_fac_ribosome-bd_bac"/>
</dbReference>
<keyword evidence="6 12" id="KW-0697">Rotamase</keyword>
<comment type="similarity">
    <text evidence="2 12 14">Belongs to the FKBP-type PPIase family. Tig subfamily.</text>
</comment>
<dbReference type="Gene3D" id="3.10.50.40">
    <property type="match status" value="1"/>
</dbReference>
<evidence type="ECO:0000256" key="15">
    <source>
        <dbReference type="SAM" id="Coils"/>
    </source>
</evidence>
<evidence type="ECO:0000256" key="4">
    <source>
        <dbReference type="ARBA" id="ARBA00016902"/>
    </source>
</evidence>
<comment type="subcellular location">
    <subcellularLocation>
        <location evidence="12">Cytoplasm</location>
    </subcellularLocation>
    <text evidence="12">About half TF is bound to the ribosome near the polypeptide exit tunnel while the other half is free in the cytoplasm.</text>
</comment>
<dbReference type="KEGG" id="sgq:SGLAD_v1c03710"/>
<dbReference type="SUPFAM" id="SSF109998">
    <property type="entry name" value="Triger factor/SurA peptide-binding domain-like"/>
    <property type="match status" value="1"/>
</dbReference>
<dbReference type="Gene3D" id="3.30.70.1050">
    <property type="entry name" value="Trigger factor ribosome-binding domain"/>
    <property type="match status" value="1"/>
</dbReference>
<dbReference type="AlphaFoldDB" id="A0A4P7AJ67"/>
<evidence type="ECO:0000256" key="12">
    <source>
        <dbReference type="HAMAP-Rule" id="MF_00303"/>
    </source>
</evidence>
<sequence>MKFNAKKLVDQGIGIWTVTIDGNEWENAVKKGKNKVAASIKIDGFREGKAPKEMVEKYLTPVKYLNAAVQSVMAKAWDFAKEQKTDVEPFSSPTPTPTKISEKSCELEFRFDLKPEIEIGEYKGIKSKDLVKEDFKATKEEIETAINQYRERFALEKDKEDGVIAKGDVAVFDFEGFVDGVAFKGGKGLDFRLVIGSNQMIPGFEDELIGKKLGESKINVTFPKDYTPELSEKKAEFVINVKSVKERILPEKDDELAKDLNLPNIKTYKELENSVKEQIITQKTQTSKNAFVNKVIDIIIENSKIQLPKSAINKEIDNLYKEFEARVANEKLTMKEYKKKTGLTDEAIRAELFGDAKRKICSYLVTDKVRNNEKFEPTKEQVEEKYSKLAAQFGIEVDYIKNTILPEVQVREEIIREQLVDFLYENNG</sequence>
<keyword evidence="18" id="KW-1185">Reference proteome</keyword>
<dbReference type="InterPro" id="IPR027304">
    <property type="entry name" value="Trigger_fact/SurA_dom_sf"/>
</dbReference>
<evidence type="ECO:0000256" key="11">
    <source>
        <dbReference type="ARBA" id="ARBA00029986"/>
    </source>
</evidence>
<evidence type="ECO:0000259" key="16">
    <source>
        <dbReference type="PROSITE" id="PS50059"/>
    </source>
</evidence>
<dbReference type="PROSITE" id="PS50059">
    <property type="entry name" value="FKBP_PPIASE"/>
    <property type="match status" value="1"/>
</dbReference>
<proteinExistence type="inferred from homology"/>
<evidence type="ECO:0000256" key="7">
    <source>
        <dbReference type="ARBA" id="ARBA00023186"/>
    </source>
</evidence>
<evidence type="ECO:0000256" key="5">
    <source>
        <dbReference type="ARBA" id="ARBA00022618"/>
    </source>
</evidence>
<dbReference type="SUPFAM" id="SSF54534">
    <property type="entry name" value="FKBP-like"/>
    <property type="match status" value="1"/>
</dbReference>
<dbReference type="Pfam" id="PF05697">
    <property type="entry name" value="Trigger_N"/>
    <property type="match status" value="1"/>
</dbReference>
<dbReference type="InterPro" id="IPR001179">
    <property type="entry name" value="PPIase_FKBP_dom"/>
</dbReference>
<evidence type="ECO:0000313" key="17">
    <source>
        <dbReference type="EMBL" id="QBQ07570.1"/>
    </source>
</evidence>
<dbReference type="GO" id="GO:0005737">
    <property type="term" value="C:cytoplasm"/>
    <property type="evidence" value="ECO:0007669"/>
    <property type="project" value="UniProtKB-SubCell"/>
</dbReference>
<dbReference type="GO" id="GO:0015031">
    <property type="term" value="P:protein transport"/>
    <property type="evidence" value="ECO:0007669"/>
    <property type="project" value="UniProtKB-UniRule"/>
</dbReference>
<dbReference type="GO" id="GO:0051301">
    <property type="term" value="P:cell division"/>
    <property type="evidence" value="ECO:0007669"/>
    <property type="project" value="UniProtKB-KW"/>
</dbReference>
<dbReference type="PIRSF" id="PIRSF003095">
    <property type="entry name" value="Trigger_factor"/>
    <property type="match status" value="1"/>
</dbReference>
<organism evidence="17 18">
    <name type="scientific">Spiroplasma gladiatoris</name>
    <dbReference type="NCBI Taxonomy" id="2143"/>
    <lineage>
        <taxon>Bacteria</taxon>
        <taxon>Bacillati</taxon>
        <taxon>Mycoplasmatota</taxon>
        <taxon>Mollicutes</taxon>
        <taxon>Entomoplasmatales</taxon>
        <taxon>Spiroplasmataceae</taxon>
        <taxon>Spiroplasma</taxon>
    </lineage>
</organism>
<evidence type="ECO:0000256" key="8">
    <source>
        <dbReference type="ARBA" id="ARBA00023235"/>
    </source>
</evidence>
<evidence type="ECO:0000313" key="18">
    <source>
        <dbReference type="Proteomes" id="UP000294309"/>
    </source>
</evidence>
<dbReference type="Pfam" id="PF05698">
    <property type="entry name" value="Trigger_C"/>
    <property type="match status" value="1"/>
</dbReference>
<keyword evidence="12" id="KW-0963">Cytoplasm</keyword>
<dbReference type="InterPro" id="IPR005215">
    <property type="entry name" value="Trig_fac"/>
</dbReference>
<name>A0A4P7AJ67_9MOLU</name>
<dbReference type="GO" id="GO:0006457">
    <property type="term" value="P:protein folding"/>
    <property type="evidence" value="ECO:0007669"/>
    <property type="project" value="UniProtKB-UniRule"/>
</dbReference>
<dbReference type="EMBL" id="CP038013">
    <property type="protein sequence ID" value="QBQ07570.1"/>
    <property type="molecule type" value="Genomic_DNA"/>
</dbReference>
<comment type="domain">
    <text evidence="12">Consists of 3 domains; the N-terminus binds the ribosome, the middle domain has PPIase activity, while the C-terminus has intrinsic chaperone activity on its own.</text>
</comment>
<dbReference type="Gene3D" id="1.10.3120.10">
    <property type="entry name" value="Trigger factor, C-terminal domain"/>
    <property type="match status" value="1"/>
</dbReference>
<evidence type="ECO:0000256" key="2">
    <source>
        <dbReference type="ARBA" id="ARBA00005464"/>
    </source>
</evidence>
<dbReference type="InterPro" id="IPR008880">
    <property type="entry name" value="Trigger_fac_C"/>
</dbReference>
<dbReference type="InterPro" id="IPR036611">
    <property type="entry name" value="Trigger_fac_ribosome-bd_sf"/>
</dbReference>
<feature type="coiled-coil region" evidence="15">
    <location>
        <begin position="128"/>
        <end position="159"/>
    </location>
</feature>
<dbReference type="GO" id="GO:0003755">
    <property type="term" value="F:peptidyl-prolyl cis-trans isomerase activity"/>
    <property type="evidence" value="ECO:0007669"/>
    <property type="project" value="UniProtKB-UniRule"/>
</dbReference>
<dbReference type="InterPro" id="IPR037041">
    <property type="entry name" value="Trigger_fac_C_sf"/>
</dbReference>
<feature type="domain" description="PPIase FKBP-type" evidence="16">
    <location>
        <begin position="167"/>
        <end position="215"/>
    </location>
</feature>
<dbReference type="EC" id="5.2.1.8" evidence="3 12"/>
<protein>
    <recommendedName>
        <fullName evidence="4 12">Trigger factor</fullName>
        <shortName evidence="12">TF</shortName>
        <ecNumber evidence="3 12">5.2.1.8</ecNumber>
    </recommendedName>
    <alternativeName>
        <fullName evidence="11 12">PPIase</fullName>
    </alternativeName>
</protein>
<evidence type="ECO:0000256" key="6">
    <source>
        <dbReference type="ARBA" id="ARBA00023110"/>
    </source>
</evidence>
<dbReference type="OrthoDB" id="9767721at2"/>
<comment type="function">
    <text evidence="10 12">Involved in protein export. Acts as a chaperone by maintaining the newly synthesized protein in an open conformation. Functions as a peptidyl-prolyl cis-trans isomerase.</text>
</comment>
<evidence type="ECO:0000256" key="1">
    <source>
        <dbReference type="ARBA" id="ARBA00000971"/>
    </source>
</evidence>
<dbReference type="RefSeq" id="WP_134297361.1">
    <property type="nucleotide sequence ID" value="NZ_CP038013.1"/>
</dbReference>
<accession>A0A4P7AJ67</accession>
<evidence type="ECO:0000256" key="9">
    <source>
        <dbReference type="ARBA" id="ARBA00023306"/>
    </source>
</evidence>
<dbReference type="FunFam" id="3.10.50.40:FF:000001">
    <property type="entry name" value="Trigger factor"/>
    <property type="match status" value="1"/>
</dbReference>
<reference evidence="17 18" key="1">
    <citation type="submission" date="2019-03" db="EMBL/GenBank/DDBJ databases">
        <title>Complete genome sequence of Spiroplasma gladiatoris TG-1 (DSM 22552).</title>
        <authorList>
            <person name="Lin Y.-C."/>
            <person name="Chou L."/>
            <person name="Kuo C.-H."/>
        </authorList>
    </citation>
    <scope>NUCLEOTIDE SEQUENCE [LARGE SCALE GENOMIC DNA]</scope>
    <source>
        <strain evidence="17 18">TG-1</strain>
    </source>
</reference>
<dbReference type="InterPro" id="IPR046357">
    <property type="entry name" value="PPIase_dom_sf"/>
</dbReference>
<keyword evidence="8 12" id="KW-0413">Isomerase</keyword>
<comment type="catalytic activity">
    <reaction evidence="1 12 13">
        <text>[protein]-peptidylproline (omega=180) = [protein]-peptidylproline (omega=0)</text>
        <dbReference type="Rhea" id="RHEA:16237"/>
        <dbReference type="Rhea" id="RHEA-COMP:10747"/>
        <dbReference type="Rhea" id="RHEA-COMP:10748"/>
        <dbReference type="ChEBI" id="CHEBI:83833"/>
        <dbReference type="ChEBI" id="CHEBI:83834"/>
        <dbReference type="EC" id="5.2.1.8"/>
    </reaction>
</comment>
<dbReference type="SUPFAM" id="SSF102735">
    <property type="entry name" value="Trigger factor ribosome-binding domain"/>
    <property type="match status" value="1"/>
</dbReference>
<dbReference type="Pfam" id="PF00254">
    <property type="entry name" value="FKBP_C"/>
    <property type="match status" value="1"/>
</dbReference>
<evidence type="ECO:0000256" key="13">
    <source>
        <dbReference type="PROSITE-ProRule" id="PRU00277"/>
    </source>
</evidence>
<evidence type="ECO:0000256" key="10">
    <source>
        <dbReference type="ARBA" id="ARBA00024849"/>
    </source>
</evidence>